<feature type="transmembrane region" description="Helical" evidence="7">
    <location>
        <begin position="196"/>
        <end position="217"/>
    </location>
</feature>
<dbReference type="GO" id="GO:0055085">
    <property type="term" value="P:transmembrane transport"/>
    <property type="evidence" value="ECO:0007669"/>
    <property type="project" value="InterPro"/>
</dbReference>
<feature type="transmembrane region" description="Helical" evidence="7">
    <location>
        <begin position="298"/>
        <end position="316"/>
    </location>
</feature>
<feature type="transmembrane region" description="Helical" evidence="7">
    <location>
        <begin position="147"/>
        <end position="166"/>
    </location>
</feature>
<evidence type="ECO:0000256" key="7">
    <source>
        <dbReference type="SAM" id="Phobius"/>
    </source>
</evidence>
<comment type="similarity">
    <text evidence="2">Belongs to the MscS (TC 1.A.23) family.</text>
</comment>
<accession>A0A2A2TJZ8</accession>
<dbReference type="EMBL" id="NTFS01000117">
    <property type="protein sequence ID" value="PAX54320.1"/>
    <property type="molecule type" value="Genomic_DNA"/>
</dbReference>
<evidence type="ECO:0000313" key="12">
    <source>
        <dbReference type="Proteomes" id="UP000218238"/>
    </source>
</evidence>
<dbReference type="GO" id="GO:0005886">
    <property type="term" value="C:plasma membrane"/>
    <property type="evidence" value="ECO:0007669"/>
    <property type="project" value="UniProtKB-SubCell"/>
</dbReference>
<dbReference type="InterPro" id="IPR011014">
    <property type="entry name" value="MscS_channel_TM-2"/>
</dbReference>
<keyword evidence="3" id="KW-1003">Cell membrane</keyword>
<evidence type="ECO:0000259" key="10">
    <source>
        <dbReference type="Pfam" id="PF21088"/>
    </source>
</evidence>
<dbReference type="InterPro" id="IPR006685">
    <property type="entry name" value="MscS_channel_2nd"/>
</dbReference>
<dbReference type="SUPFAM" id="SSF50182">
    <property type="entry name" value="Sm-like ribonucleoproteins"/>
    <property type="match status" value="1"/>
</dbReference>
<evidence type="ECO:0000256" key="6">
    <source>
        <dbReference type="ARBA" id="ARBA00023136"/>
    </source>
</evidence>
<evidence type="ECO:0000259" key="8">
    <source>
        <dbReference type="Pfam" id="PF00924"/>
    </source>
</evidence>
<dbReference type="PANTHER" id="PTHR30347">
    <property type="entry name" value="POTASSIUM CHANNEL RELATED"/>
    <property type="match status" value="1"/>
</dbReference>
<keyword evidence="5 7" id="KW-1133">Transmembrane helix</keyword>
<dbReference type="InterPro" id="IPR006686">
    <property type="entry name" value="MscS_channel_CS"/>
</dbReference>
<dbReference type="Gene3D" id="2.30.30.60">
    <property type="match status" value="1"/>
</dbReference>
<dbReference type="PROSITE" id="PS01246">
    <property type="entry name" value="UPF0003"/>
    <property type="match status" value="1"/>
</dbReference>
<feature type="transmembrane region" description="Helical" evidence="7">
    <location>
        <begin position="253"/>
        <end position="277"/>
    </location>
</feature>
<comment type="subcellular location">
    <subcellularLocation>
        <location evidence="1">Cell membrane</location>
        <topology evidence="1">Multi-pass membrane protein</topology>
    </subcellularLocation>
</comment>
<feature type="domain" description="Mechanosensitive ion channel transmembrane helices 2/3" evidence="10">
    <location>
        <begin position="298"/>
        <end position="338"/>
    </location>
</feature>
<dbReference type="Proteomes" id="UP000218238">
    <property type="component" value="Unassembled WGS sequence"/>
</dbReference>
<keyword evidence="6 7" id="KW-0472">Membrane</keyword>
<evidence type="ECO:0000256" key="3">
    <source>
        <dbReference type="ARBA" id="ARBA00022475"/>
    </source>
</evidence>
<gene>
    <name evidence="11" type="ORF">CK510_12480</name>
</gene>
<dbReference type="InterPro" id="IPR052702">
    <property type="entry name" value="MscS-like_channel"/>
</dbReference>
<dbReference type="OrthoDB" id="9809206at2"/>
<dbReference type="Pfam" id="PF00924">
    <property type="entry name" value="MS_channel_2nd"/>
    <property type="match status" value="1"/>
</dbReference>
<name>A0A2A2TJZ8_9CYAN</name>
<dbReference type="InterPro" id="IPR011066">
    <property type="entry name" value="MscS_channel_C_sf"/>
</dbReference>
<dbReference type="InterPro" id="IPR023408">
    <property type="entry name" value="MscS_beta-dom_sf"/>
</dbReference>
<feature type="domain" description="Mechanosensitive ion channel MscS C-terminal" evidence="9">
    <location>
        <begin position="415"/>
        <end position="496"/>
    </location>
</feature>
<dbReference type="Gene3D" id="3.30.70.100">
    <property type="match status" value="1"/>
</dbReference>
<dbReference type="SUPFAM" id="SSF82861">
    <property type="entry name" value="Mechanosensitive channel protein MscS (YggB), transmembrane region"/>
    <property type="match status" value="1"/>
</dbReference>
<comment type="caution">
    <text evidence="11">The sequence shown here is derived from an EMBL/GenBank/DDBJ whole genome shotgun (WGS) entry which is preliminary data.</text>
</comment>
<evidence type="ECO:0000256" key="2">
    <source>
        <dbReference type="ARBA" id="ARBA00008017"/>
    </source>
</evidence>
<dbReference type="InterPro" id="IPR010920">
    <property type="entry name" value="LSM_dom_sf"/>
</dbReference>
<dbReference type="InterPro" id="IPR049142">
    <property type="entry name" value="MS_channel_1st"/>
</dbReference>
<keyword evidence="12" id="KW-1185">Reference proteome</keyword>
<feature type="domain" description="Mechanosensitive ion channel MscS" evidence="8">
    <location>
        <begin position="339"/>
        <end position="406"/>
    </location>
</feature>
<dbReference type="InterPro" id="IPR049278">
    <property type="entry name" value="MS_channel_C"/>
</dbReference>
<dbReference type="Gene3D" id="1.10.287.1260">
    <property type="match status" value="1"/>
</dbReference>
<reference evidence="11 12" key="1">
    <citation type="submission" date="2017-08" db="EMBL/GenBank/DDBJ databases">
        <title>Draft genome sequence of filamentous cyanobacterium Calothrix elsteri CCALA 953.</title>
        <authorList>
            <person name="Gagunashvili A.N."/>
            <person name="Elster J."/>
            <person name="Andresson O.S."/>
        </authorList>
    </citation>
    <scope>NUCLEOTIDE SEQUENCE [LARGE SCALE GENOMIC DNA]</scope>
    <source>
        <strain evidence="11 12">CCALA 953</strain>
    </source>
</reference>
<evidence type="ECO:0000256" key="4">
    <source>
        <dbReference type="ARBA" id="ARBA00022692"/>
    </source>
</evidence>
<dbReference type="SUPFAM" id="SSF82689">
    <property type="entry name" value="Mechanosensitive channel protein MscS (YggB), C-terminal domain"/>
    <property type="match status" value="1"/>
</dbReference>
<organism evidence="11 12">
    <name type="scientific">Brunnivagina elsteri CCALA 953</name>
    <dbReference type="NCBI Taxonomy" id="987040"/>
    <lineage>
        <taxon>Bacteria</taxon>
        <taxon>Bacillati</taxon>
        <taxon>Cyanobacteriota</taxon>
        <taxon>Cyanophyceae</taxon>
        <taxon>Nostocales</taxon>
        <taxon>Calotrichaceae</taxon>
        <taxon>Brunnivagina</taxon>
    </lineage>
</organism>
<protein>
    <submittedName>
        <fullName evidence="11">Mechanosensitive ion channel protein MscS</fullName>
    </submittedName>
</protein>
<keyword evidence="4 7" id="KW-0812">Transmembrane</keyword>
<sequence length="533" mass="59124">MRHSPRFSFFSSCLGMMVVVILLVLGLWLSPGMAQTGGKASVVVDGYQIFQVSESGQFSAEERANLINLQLKEAIKSDTPIQVKIEERNQLPTILLGDRYLLTVTQKDTLPGSKPDEQATLWVKQIQEVLQQSQSERSSQYIRNTSILTASILLGAFAVSWVLGLLRTRISQIVQKKLNNANAQAINADLPAGLTLLFKSILFFARAVIWASAIIYITNLFPYTRQWSYQISYILTSSFTSKFITIGNNSYSLINLLILVGLLFALFIFAGTITNILRSRVLSIAGINRGVQEAIAILTKYSLIVVGSIVLLQIWGLDLSSLTILASALGIGIGFGFQDIAKNFGSGLILILERPIQIGDFIEVGDLHGTVERISARSTEIRTLDHISIIVPNSRLLESEVINWSHHNPISRLHLPVGVAYNAEPNLVKKALLDATKDHPNVLNAPPAQVFFKGFGDSALNFELLVWTAEPHKQFVTKSDLYFSIYEILRKRQIEIPFPQHDLHLRSGNLGLSPQVEKALLRLSEESANGYQE</sequence>
<proteinExistence type="inferred from homology"/>
<evidence type="ECO:0000259" key="9">
    <source>
        <dbReference type="Pfam" id="PF21082"/>
    </source>
</evidence>
<dbReference type="AlphaFoldDB" id="A0A2A2TJZ8"/>
<dbReference type="PANTHER" id="PTHR30347:SF1">
    <property type="entry name" value="MECHANOSENSITIVE CHANNEL MSCK"/>
    <property type="match status" value="1"/>
</dbReference>
<evidence type="ECO:0000313" key="11">
    <source>
        <dbReference type="EMBL" id="PAX54320.1"/>
    </source>
</evidence>
<dbReference type="Pfam" id="PF21088">
    <property type="entry name" value="MS_channel_1st"/>
    <property type="match status" value="1"/>
</dbReference>
<dbReference type="Pfam" id="PF21082">
    <property type="entry name" value="MS_channel_3rd"/>
    <property type="match status" value="1"/>
</dbReference>
<evidence type="ECO:0000256" key="1">
    <source>
        <dbReference type="ARBA" id="ARBA00004651"/>
    </source>
</evidence>
<evidence type="ECO:0000256" key="5">
    <source>
        <dbReference type="ARBA" id="ARBA00022989"/>
    </source>
</evidence>